<evidence type="ECO:0000313" key="2">
    <source>
        <dbReference type="EMBL" id="TVT22291.1"/>
    </source>
</evidence>
<accession>A0A558ADF1</accession>
<dbReference type="Proteomes" id="UP000318578">
    <property type="component" value="Unassembled WGS sequence"/>
</dbReference>
<name>A0A558ADF1_9PSEU</name>
<feature type="region of interest" description="Disordered" evidence="1">
    <location>
        <begin position="66"/>
        <end position="92"/>
    </location>
</feature>
<feature type="compositionally biased region" description="Polar residues" evidence="1">
    <location>
        <begin position="67"/>
        <end position="76"/>
    </location>
</feature>
<reference evidence="2 3" key="1">
    <citation type="submission" date="2019-07" db="EMBL/GenBank/DDBJ databases">
        <title>New species of Amycolatopsis and Streptomyces.</title>
        <authorList>
            <person name="Duangmal K."/>
            <person name="Teo W.F.A."/>
            <person name="Lipun K."/>
        </authorList>
    </citation>
    <scope>NUCLEOTIDE SEQUENCE [LARGE SCALE GENOMIC DNA]</scope>
    <source>
        <strain evidence="2 3">JCM 30562</strain>
    </source>
</reference>
<dbReference type="RefSeq" id="WP_144638340.1">
    <property type="nucleotide sequence ID" value="NZ_BNAX01000006.1"/>
</dbReference>
<sequence length="92" mass="10130">MVAGRPSRPDFDPDRAREEIRTIARELRCSAVRVQGQDPARLRLAAEFALDEGMTVYFSPLKHDVTTSEALTTTPRGPSWPRSSAAGVRSCS</sequence>
<organism evidence="2 3">
    <name type="scientific">Amycolatopsis acidiphila</name>
    <dbReference type="NCBI Taxonomy" id="715473"/>
    <lineage>
        <taxon>Bacteria</taxon>
        <taxon>Bacillati</taxon>
        <taxon>Actinomycetota</taxon>
        <taxon>Actinomycetes</taxon>
        <taxon>Pseudonocardiales</taxon>
        <taxon>Pseudonocardiaceae</taxon>
        <taxon>Amycolatopsis</taxon>
    </lineage>
</organism>
<protein>
    <submittedName>
        <fullName evidence="2">Uncharacterized protein</fullName>
    </submittedName>
</protein>
<dbReference type="EMBL" id="VJZA01000019">
    <property type="protein sequence ID" value="TVT22291.1"/>
    <property type="molecule type" value="Genomic_DNA"/>
</dbReference>
<evidence type="ECO:0000256" key="1">
    <source>
        <dbReference type="SAM" id="MobiDB-lite"/>
    </source>
</evidence>
<dbReference type="AlphaFoldDB" id="A0A558ADF1"/>
<gene>
    <name evidence="2" type="ORF">FNH06_14015</name>
</gene>
<proteinExistence type="predicted"/>
<keyword evidence="3" id="KW-1185">Reference proteome</keyword>
<evidence type="ECO:0000313" key="3">
    <source>
        <dbReference type="Proteomes" id="UP000318578"/>
    </source>
</evidence>
<comment type="caution">
    <text evidence="2">The sequence shown here is derived from an EMBL/GenBank/DDBJ whole genome shotgun (WGS) entry which is preliminary data.</text>
</comment>
<dbReference type="OrthoDB" id="151193at2"/>